<dbReference type="EMBL" id="MCFA01000127">
    <property type="protein sequence ID" value="ORY05270.1"/>
    <property type="molecule type" value="Genomic_DNA"/>
</dbReference>
<dbReference type="SUPFAM" id="SSF55785">
    <property type="entry name" value="PYP-like sensor domain (PAS domain)"/>
    <property type="match status" value="1"/>
</dbReference>
<keyword evidence="10" id="KW-0675">Receptor</keyword>
<evidence type="ECO:0000256" key="1">
    <source>
        <dbReference type="ARBA" id="ARBA00022543"/>
    </source>
</evidence>
<feature type="region of interest" description="Disordered" evidence="12">
    <location>
        <begin position="935"/>
        <end position="968"/>
    </location>
</feature>
<dbReference type="GO" id="GO:0000155">
    <property type="term" value="F:phosphorelay sensor kinase activity"/>
    <property type="evidence" value="ECO:0007669"/>
    <property type="project" value="InterPro"/>
</dbReference>
<dbReference type="PANTHER" id="PTHR43065:SF10">
    <property type="entry name" value="PEROXIDE STRESS-ACTIVATED HISTIDINE KINASE MAK3"/>
    <property type="match status" value="1"/>
</dbReference>
<dbReference type="SUPFAM" id="SSF55781">
    <property type="entry name" value="GAF domain-like"/>
    <property type="match status" value="2"/>
</dbReference>
<keyword evidence="9" id="KW-0902">Two-component regulatory system</keyword>
<dbReference type="Gene3D" id="3.30.565.10">
    <property type="entry name" value="Histidine kinase-like ATPase, C-terminal domain"/>
    <property type="match status" value="1"/>
</dbReference>
<dbReference type="InterPro" id="IPR001789">
    <property type="entry name" value="Sig_transdc_resp-reg_receiver"/>
</dbReference>
<feature type="compositionally biased region" description="Low complexity" evidence="12">
    <location>
        <begin position="941"/>
        <end position="957"/>
    </location>
</feature>
<dbReference type="InterPro" id="IPR003018">
    <property type="entry name" value="GAF"/>
</dbReference>
<dbReference type="CDD" id="cd00082">
    <property type="entry name" value="HisKA"/>
    <property type="match status" value="1"/>
</dbReference>
<keyword evidence="6" id="KW-0418">Kinase</keyword>
<organism evidence="16 17">
    <name type="scientific">Clohesyomyces aquaticus</name>
    <dbReference type="NCBI Taxonomy" id="1231657"/>
    <lineage>
        <taxon>Eukaryota</taxon>
        <taxon>Fungi</taxon>
        <taxon>Dikarya</taxon>
        <taxon>Ascomycota</taxon>
        <taxon>Pezizomycotina</taxon>
        <taxon>Dothideomycetes</taxon>
        <taxon>Pleosporomycetidae</taxon>
        <taxon>Pleosporales</taxon>
        <taxon>Lindgomycetaceae</taxon>
        <taxon>Clohesyomyces</taxon>
    </lineage>
</organism>
<feature type="compositionally biased region" description="Pro residues" evidence="12">
    <location>
        <begin position="1115"/>
        <end position="1127"/>
    </location>
</feature>
<keyword evidence="2 11" id="KW-0597">Phosphoprotein</keyword>
<dbReference type="InterPro" id="IPR035965">
    <property type="entry name" value="PAS-like_dom_sf"/>
</dbReference>
<dbReference type="GO" id="GO:0009881">
    <property type="term" value="F:photoreceptor activity"/>
    <property type="evidence" value="ECO:0007669"/>
    <property type="project" value="UniProtKB-KW"/>
</dbReference>
<protein>
    <submittedName>
        <fullName evidence="16">Uncharacterized protein</fullName>
    </submittedName>
</protein>
<feature type="compositionally biased region" description="Polar residues" evidence="12">
    <location>
        <begin position="1099"/>
        <end position="1111"/>
    </location>
</feature>
<evidence type="ECO:0000259" key="13">
    <source>
        <dbReference type="PROSITE" id="PS50046"/>
    </source>
</evidence>
<dbReference type="OrthoDB" id="2015534at2759"/>
<evidence type="ECO:0000256" key="3">
    <source>
        <dbReference type="ARBA" id="ARBA00022606"/>
    </source>
</evidence>
<feature type="domain" description="Phytochrome chromophore attachment site" evidence="13">
    <location>
        <begin position="319"/>
        <end position="481"/>
    </location>
</feature>
<feature type="region of interest" description="Disordered" evidence="12">
    <location>
        <begin position="1099"/>
        <end position="1134"/>
    </location>
</feature>
<feature type="compositionally biased region" description="Acidic residues" evidence="12">
    <location>
        <begin position="864"/>
        <end position="874"/>
    </location>
</feature>
<dbReference type="SUPFAM" id="SSF55874">
    <property type="entry name" value="ATPase domain of HSP90 chaperone/DNA topoisomerase II/histidine kinase"/>
    <property type="match status" value="1"/>
</dbReference>
<evidence type="ECO:0000256" key="4">
    <source>
        <dbReference type="ARBA" id="ARBA00022679"/>
    </source>
</evidence>
<dbReference type="Pfam" id="PF01590">
    <property type="entry name" value="GAF"/>
    <property type="match status" value="1"/>
</dbReference>
<dbReference type="InterPro" id="IPR011006">
    <property type="entry name" value="CheY-like_superfamily"/>
</dbReference>
<evidence type="ECO:0000259" key="14">
    <source>
        <dbReference type="PROSITE" id="PS50109"/>
    </source>
</evidence>
<dbReference type="GO" id="GO:0005524">
    <property type="term" value="F:ATP binding"/>
    <property type="evidence" value="ECO:0007669"/>
    <property type="project" value="UniProtKB-KW"/>
</dbReference>
<dbReference type="Gene3D" id="3.40.50.2300">
    <property type="match status" value="2"/>
</dbReference>
<keyword evidence="4" id="KW-0808">Transferase</keyword>
<dbReference type="CDD" id="cd17546">
    <property type="entry name" value="REC_hyHK_CKI1_RcsC-like"/>
    <property type="match status" value="1"/>
</dbReference>
<dbReference type="PANTHER" id="PTHR43065">
    <property type="entry name" value="SENSOR HISTIDINE KINASE"/>
    <property type="match status" value="1"/>
</dbReference>
<feature type="domain" description="Response regulatory" evidence="15">
    <location>
        <begin position="1023"/>
        <end position="1290"/>
    </location>
</feature>
<feature type="compositionally biased region" description="Low complexity" evidence="12">
    <location>
        <begin position="1209"/>
        <end position="1224"/>
    </location>
</feature>
<feature type="modified residue" description="4-aspartylphosphate" evidence="11">
    <location>
        <position position="1074"/>
    </location>
</feature>
<gene>
    <name evidence="16" type="ORF">BCR34DRAFT_604558</name>
</gene>
<evidence type="ECO:0000256" key="9">
    <source>
        <dbReference type="ARBA" id="ARBA00023012"/>
    </source>
</evidence>
<dbReference type="InterPro" id="IPR036890">
    <property type="entry name" value="HATPase_C_sf"/>
</dbReference>
<dbReference type="InterPro" id="IPR004358">
    <property type="entry name" value="Sig_transdc_His_kin-like_C"/>
</dbReference>
<evidence type="ECO:0000313" key="16">
    <source>
        <dbReference type="EMBL" id="ORY05270.1"/>
    </source>
</evidence>
<dbReference type="InterPro" id="IPR013654">
    <property type="entry name" value="PAS_2"/>
</dbReference>
<sequence>MERIFPIRCTIFDDSPNLSSAHQKKEVQQHRVITIESSVSGKSEPSAAKPTGASPSVDLANVDQERPSRWPPSVSVEDILEAPPITSPRLVYTERAEYAYTDEQGHSFVSGKRDHITRCEDEPIRIPGAIQSHGMLIGLEVLEGESLRYVCRVVSENSEAICKYTPRVIFGLDDFLLVLPAHQRLVFRAQASSVLASFKQTDKSAEPRVFSLSFFDPSGYIIPAWCAMHYLGGGHDLLICEFELQENVGFTQAPLDDLPSTPYNTLDSDPLDAPCSFASKSEPLSITADVGELFHGDGQTMAVVNIMSQIQHQLSNKKHVQDLLDAIVGIIQELTAFHRCMVYRFDEEYNGSVVAELINPQACKDVYRGLHFPASDIPKQARDLYKINRVRVLFDRERLPSRLICRNVSDLENPLDLTHSYLRAMSPVHLKYLQNMSVRSTMSISLDYKGELWGLICCHSYSPTATKISFPVRELCYWVGLCASNCLDKLLNAEKLKARNSLASMKVGISPQVCASASSEDLLQMFEADFGFLVVQGEARTLGKLSSYLEAVTLLRYVYFRNFESPFGTKNITKDFTDLVYEQGFDHIAGLMFIPLSNIAGDFIVFFRKNQIMEVHWAGNPQMSKIGPLEPRNSFVKWTETVKGTCKPWTDEQFEAAAMTRLVYGNFVRVWREKEAVLHESRMKRLLLTNISHEVRTPLNAVVNYLEIALEKPLGSEMKALLTQSHAASKSLVYVVDDLLHLTGAHKQPPPSTVHVAFDLPKGIQLTLDQLKRHTLQKSLYFNVVTDEDFPRFVNGDLPRLQQSVTGLVSNAIKNTVHGGIVVHLGARSITGETCVVQISVQDSGKGMTERELDDLFQEFEQVPDEEPDGEESPTQEKRPSSVASSKESMLGLSLALLARYIKHCGGQIRGQSVAGKGSTFSLDIPMRFATEDAVRSLSRTPSTGGSPDESSEPGGDTTPRRPSFGAMKFSSPAEFQLHLDRAGHQSERSSGPAMRYRHRPSTIPSQIAGVVMRDTPRKVRFTVLIADDNPVNLSILQRRLSKMGHEVKTSRDGQHCFETFQRHRHDVEFILMDLNMPLVDGIQSTAMIRTIENATLPSEQTLLQPNSDSCDVTPRPPGPYSNPPHSVPTEEGTSAAHCSVHTSSIVVPQQPTAMNPLISPPLTNPTLTSVSEEFSGQLASYFPLPVRTEPSPPASDKIGPRTPHMPEQQQQSQPPSQTLTSLSQRLASTDINPETTPSSPPPHKRIPIFAVSASLDQHSQESLEGAGFDGWLSKPIDFKRLGSILEGTISQEARVQTKCKPDDFAGGGWFS</sequence>
<dbReference type="Pfam" id="PF00512">
    <property type="entry name" value="HisKA"/>
    <property type="match status" value="1"/>
</dbReference>
<feature type="domain" description="Histidine kinase" evidence="14">
    <location>
        <begin position="690"/>
        <end position="929"/>
    </location>
</feature>
<dbReference type="Pfam" id="PF02518">
    <property type="entry name" value="HATPase_c"/>
    <property type="match status" value="1"/>
</dbReference>
<dbReference type="SUPFAM" id="SSF47384">
    <property type="entry name" value="Homodimeric domain of signal transducing histidine kinase"/>
    <property type="match status" value="1"/>
</dbReference>
<keyword evidence="3" id="KW-0716">Sensory transduction</keyword>
<dbReference type="Gene3D" id="3.30.450.40">
    <property type="match status" value="1"/>
</dbReference>
<dbReference type="PROSITE" id="PS50109">
    <property type="entry name" value="HIS_KIN"/>
    <property type="match status" value="1"/>
</dbReference>
<comment type="caution">
    <text evidence="16">The sequence shown here is derived from an EMBL/GenBank/DDBJ whole genome shotgun (WGS) entry which is preliminary data.</text>
</comment>
<dbReference type="SMART" id="SM00448">
    <property type="entry name" value="REC"/>
    <property type="match status" value="1"/>
</dbReference>
<proteinExistence type="predicted"/>
<dbReference type="InterPro" id="IPR043150">
    <property type="entry name" value="Phytochrome_PHY_sf"/>
</dbReference>
<evidence type="ECO:0000256" key="6">
    <source>
        <dbReference type="ARBA" id="ARBA00022777"/>
    </source>
</evidence>
<dbReference type="Gene3D" id="1.10.287.130">
    <property type="match status" value="1"/>
</dbReference>
<dbReference type="GO" id="GO:0006355">
    <property type="term" value="P:regulation of DNA-templated transcription"/>
    <property type="evidence" value="ECO:0007669"/>
    <property type="project" value="InterPro"/>
</dbReference>
<keyword evidence="7" id="KW-0067">ATP-binding</keyword>
<feature type="region of interest" description="Disordered" evidence="12">
    <location>
        <begin position="864"/>
        <end position="886"/>
    </location>
</feature>
<keyword evidence="5" id="KW-0547">Nucleotide-binding</keyword>
<dbReference type="PROSITE" id="PS50110">
    <property type="entry name" value="RESPONSE_REGULATORY"/>
    <property type="match status" value="1"/>
</dbReference>
<keyword evidence="8" id="KW-0157">Chromophore</keyword>
<name>A0A1Y1Z4T6_9PLEO</name>
<evidence type="ECO:0000256" key="5">
    <source>
        <dbReference type="ARBA" id="ARBA00022741"/>
    </source>
</evidence>
<dbReference type="InterPro" id="IPR005467">
    <property type="entry name" value="His_kinase_dom"/>
</dbReference>
<reference evidence="16 17" key="1">
    <citation type="submission" date="2016-07" db="EMBL/GenBank/DDBJ databases">
        <title>Pervasive Adenine N6-methylation of Active Genes in Fungi.</title>
        <authorList>
            <consortium name="DOE Joint Genome Institute"/>
            <person name="Mondo S.J."/>
            <person name="Dannebaum R.O."/>
            <person name="Kuo R.C."/>
            <person name="Labutti K."/>
            <person name="Haridas S."/>
            <person name="Kuo A."/>
            <person name="Salamov A."/>
            <person name="Ahrendt S.R."/>
            <person name="Lipzen A."/>
            <person name="Sullivan W."/>
            <person name="Andreopoulos W.B."/>
            <person name="Clum A."/>
            <person name="Lindquist E."/>
            <person name="Daum C."/>
            <person name="Ramamoorthy G.K."/>
            <person name="Gryganskyi A."/>
            <person name="Culley D."/>
            <person name="Magnuson J.K."/>
            <person name="James T.Y."/>
            <person name="O'Malley M.A."/>
            <person name="Stajich J.E."/>
            <person name="Spatafora J.W."/>
            <person name="Visel A."/>
            <person name="Grigoriev I.V."/>
        </authorList>
    </citation>
    <scope>NUCLEOTIDE SEQUENCE [LARGE SCALE GENOMIC DNA]</scope>
    <source>
        <strain evidence="16 17">CBS 115471</strain>
    </source>
</reference>
<keyword evidence="17" id="KW-1185">Reference proteome</keyword>
<dbReference type="Pfam" id="PF08446">
    <property type="entry name" value="PAS_2"/>
    <property type="match status" value="1"/>
</dbReference>
<dbReference type="InterPro" id="IPR016132">
    <property type="entry name" value="Phyto_chromo_attachment"/>
</dbReference>
<evidence type="ECO:0000256" key="8">
    <source>
        <dbReference type="ARBA" id="ARBA00022991"/>
    </source>
</evidence>
<dbReference type="PROSITE" id="PS50046">
    <property type="entry name" value="PHYTOCHROME_2"/>
    <property type="match status" value="1"/>
</dbReference>
<evidence type="ECO:0000256" key="7">
    <source>
        <dbReference type="ARBA" id="ARBA00022840"/>
    </source>
</evidence>
<dbReference type="SUPFAM" id="SSF52172">
    <property type="entry name" value="CheY-like"/>
    <property type="match status" value="2"/>
</dbReference>
<evidence type="ECO:0000256" key="10">
    <source>
        <dbReference type="ARBA" id="ARBA00023170"/>
    </source>
</evidence>
<dbReference type="Pfam" id="PF00072">
    <property type="entry name" value="Response_reg"/>
    <property type="match status" value="1"/>
</dbReference>
<dbReference type="InterPro" id="IPR036097">
    <property type="entry name" value="HisK_dim/P_sf"/>
</dbReference>
<evidence type="ECO:0000256" key="12">
    <source>
        <dbReference type="SAM" id="MobiDB-lite"/>
    </source>
</evidence>
<evidence type="ECO:0000259" key="15">
    <source>
        <dbReference type="PROSITE" id="PS50110"/>
    </source>
</evidence>
<evidence type="ECO:0000313" key="17">
    <source>
        <dbReference type="Proteomes" id="UP000193144"/>
    </source>
</evidence>
<dbReference type="Pfam" id="PF00360">
    <property type="entry name" value="PHY"/>
    <property type="match status" value="1"/>
</dbReference>
<dbReference type="SMART" id="SM00388">
    <property type="entry name" value="HisKA"/>
    <property type="match status" value="1"/>
</dbReference>
<keyword evidence="1" id="KW-0600">Photoreceptor protein</keyword>
<dbReference type="Gene3D" id="3.30.450.20">
    <property type="entry name" value="PAS domain"/>
    <property type="match status" value="1"/>
</dbReference>
<evidence type="ECO:0000256" key="2">
    <source>
        <dbReference type="ARBA" id="ARBA00022553"/>
    </source>
</evidence>
<dbReference type="InterPro" id="IPR013515">
    <property type="entry name" value="Phytochrome_cen-reg"/>
</dbReference>
<dbReference type="SMART" id="SM00387">
    <property type="entry name" value="HATPase_c"/>
    <property type="match status" value="1"/>
</dbReference>
<dbReference type="Gene3D" id="3.30.450.270">
    <property type="match status" value="1"/>
</dbReference>
<dbReference type="InterPro" id="IPR003594">
    <property type="entry name" value="HATPase_dom"/>
</dbReference>
<dbReference type="InterPro" id="IPR003661">
    <property type="entry name" value="HisK_dim/P_dom"/>
</dbReference>
<dbReference type="GO" id="GO:0009584">
    <property type="term" value="P:detection of visible light"/>
    <property type="evidence" value="ECO:0007669"/>
    <property type="project" value="InterPro"/>
</dbReference>
<dbReference type="InterPro" id="IPR029016">
    <property type="entry name" value="GAF-like_dom_sf"/>
</dbReference>
<dbReference type="PRINTS" id="PR00344">
    <property type="entry name" value="BCTRLSENSOR"/>
</dbReference>
<evidence type="ECO:0000256" key="11">
    <source>
        <dbReference type="PROSITE-ProRule" id="PRU00169"/>
    </source>
</evidence>
<accession>A0A1Y1Z4T6</accession>
<feature type="region of interest" description="Disordered" evidence="12">
    <location>
        <begin position="1184"/>
        <end position="1224"/>
    </location>
</feature>
<feature type="region of interest" description="Disordered" evidence="12">
    <location>
        <begin position="35"/>
        <end position="58"/>
    </location>
</feature>
<dbReference type="Proteomes" id="UP000193144">
    <property type="component" value="Unassembled WGS sequence"/>
</dbReference>